<comment type="catalytic activity">
    <reaction evidence="1">
        <text>Release of an N-terminal tripeptide from a polypeptide.</text>
        <dbReference type="EC" id="3.4.14.10"/>
    </reaction>
</comment>
<comment type="caution">
    <text evidence="18">The sequence shown here is derived from an EMBL/GenBank/DDBJ whole genome shotgun (WGS) entry which is preliminary data.</text>
</comment>
<evidence type="ECO:0000256" key="4">
    <source>
        <dbReference type="ARBA" id="ARBA00012462"/>
    </source>
</evidence>
<evidence type="ECO:0000256" key="5">
    <source>
        <dbReference type="ARBA" id="ARBA00022525"/>
    </source>
</evidence>
<evidence type="ECO:0000256" key="9">
    <source>
        <dbReference type="ARBA" id="ARBA00022801"/>
    </source>
</evidence>
<dbReference type="InterPro" id="IPR023828">
    <property type="entry name" value="Peptidase_S8_Ser-AS"/>
</dbReference>
<evidence type="ECO:0000313" key="18">
    <source>
        <dbReference type="EMBL" id="OAR05856.1"/>
    </source>
</evidence>
<dbReference type="SMART" id="SM00944">
    <property type="entry name" value="Pro-kuma_activ"/>
    <property type="match status" value="1"/>
</dbReference>
<keyword evidence="5" id="KW-0964">Secreted</keyword>
<keyword evidence="12" id="KW-0843">Virulence</keyword>
<dbReference type="EMBL" id="LUKN01000068">
    <property type="protein sequence ID" value="OAR05856.1"/>
    <property type="molecule type" value="Genomic_DNA"/>
</dbReference>
<dbReference type="CDD" id="cd04056">
    <property type="entry name" value="Peptidases_S53"/>
    <property type="match status" value="1"/>
</dbReference>
<feature type="active site" description="Charge relay system" evidence="15">
    <location>
        <position position="281"/>
    </location>
</feature>
<keyword evidence="9 15" id="KW-0378">Hydrolase</keyword>
<dbReference type="GO" id="GO:0006508">
    <property type="term" value="P:proteolysis"/>
    <property type="evidence" value="ECO:0007669"/>
    <property type="project" value="UniProtKB-KW"/>
</dbReference>
<dbReference type="PANTHER" id="PTHR14218">
    <property type="entry name" value="PROTEASE S8 TRIPEPTIDYL PEPTIDASE I CLN2"/>
    <property type="match status" value="1"/>
</dbReference>
<name>A0A179IT41_CORDF</name>
<dbReference type="PANTHER" id="PTHR14218:SF15">
    <property type="entry name" value="TRIPEPTIDYL-PEPTIDASE 1"/>
    <property type="match status" value="1"/>
</dbReference>
<evidence type="ECO:0000256" key="8">
    <source>
        <dbReference type="ARBA" id="ARBA00022729"/>
    </source>
</evidence>
<dbReference type="InterPro" id="IPR000209">
    <property type="entry name" value="Peptidase_S8/S53_dom"/>
</dbReference>
<evidence type="ECO:0000259" key="17">
    <source>
        <dbReference type="PROSITE" id="PS51695"/>
    </source>
</evidence>
<dbReference type="Pfam" id="PF00082">
    <property type="entry name" value="Peptidase_S8"/>
    <property type="match status" value="1"/>
</dbReference>
<dbReference type="AlphaFoldDB" id="A0A179IT41"/>
<dbReference type="EC" id="3.4.14.10" evidence="4"/>
<evidence type="ECO:0000256" key="1">
    <source>
        <dbReference type="ARBA" id="ARBA00001910"/>
    </source>
</evidence>
<proteinExistence type="predicted"/>
<feature type="binding site" evidence="15">
    <location>
        <position position="538"/>
    </location>
    <ligand>
        <name>Ca(2+)</name>
        <dbReference type="ChEBI" id="CHEBI:29108"/>
    </ligand>
</feature>
<feature type="signal peptide" evidence="16">
    <location>
        <begin position="1"/>
        <end position="19"/>
    </location>
</feature>
<dbReference type="GO" id="GO:0046872">
    <property type="term" value="F:metal ion binding"/>
    <property type="evidence" value="ECO:0007669"/>
    <property type="project" value="UniProtKB-UniRule"/>
</dbReference>
<dbReference type="GO" id="GO:0008240">
    <property type="term" value="F:tripeptidyl-peptidase activity"/>
    <property type="evidence" value="ECO:0007669"/>
    <property type="project" value="UniProtKB-EC"/>
</dbReference>
<dbReference type="Gene3D" id="3.40.50.200">
    <property type="entry name" value="Peptidase S8/S53 domain"/>
    <property type="match status" value="1"/>
</dbReference>
<keyword evidence="13" id="KW-0865">Zymogen</keyword>
<dbReference type="SUPFAM" id="SSF52743">
    <property type="entry name" value="Subtilisin-like"/>
    <property type="match status" value="1"/>
</dbReference>
<feature type="binding site" evidence="15">
    <location>
        <position position="539"/>
    </location>
    <ligand>
        <name>Ca(2+)</name>
        <dbReference type="ChEBI" id="CHEBI:29108"/>
    </ligand>
</feature>
<comment type="cofactor">
    <cofactor evidence="15">
        <name>Ca(2+)</name>
        <dbReference type="ChEBI" id="CHEBI:29108"/>
    </cofactor>
    <text evidence="15">Binds 1 Ca(2+) ion per subunit.</text>
</comment>
<protein>
    <recommendedName>
        <fullName evidence="4">tripeptidyl-peptidase II</fullName>
        <ecNumber evidence="4">3.4.14.10</ecNumber>
    </recommendedName>
</protein>
<reference evidence="18 19" key="1">
    <citation type="submission" date="2016-03" db="EMBL/GenBank/DDBJ databases">
        <title>Fine-scale spatial genetic structure of a fungal parasite of coffee scale insects.</title>
        <authorList>
            <person name="Jackson D."/>
            <person name="Zemenick K.A."/>
            <person name="Malloure B."/>
            <person name="Quandt C.A."/>
            <person name="James T.Y."/>
        </authorList>
    </citation>
    <scope>NUCLEOTIDE SEQUENCE [LARGE SCALE GENOMIC DNA]</scope>
    <source>
        <strain evidence="18 19">UM487</strain>
    </source>
</reference>
<dbReference type="FunFam" id="3.40.50.200:FF:000015">
    <property type="entry name" value="Tripeptidyl peptidase A"/>
    <property type="match status" value="1"/>
</dbReference>
<keyword evidence="7 15" id="KW-0479">Metal-binding</keyword>
<evidence type="ECO:0000256" key="3">
    <source>
        <dbReference type="ARBA" id="ARBA00004239"/>
    </source>
</evidence>
<keyword evidence="8 16" id="KW-0732">Signal</keyword>
<dbReference type="InterPro" id="IPR015366">
    <property type="entry name" value="S53_propep"/>
</dbReference>
<evidence type="ECO:0000256" key="10">
    <source>
        <dbReference type="ARBA" id="ARBA00022825"/>
    </source>
</evidence>
<dbReference type="OMA" id="VIRTMNY"/>
<evidence type="ECO:0000256" key="12">
    <source>
        <dbReference type="ARBA" id="ARBA00023026"/>
    </source>
</evidence>
<dbReference type="OrthoDB" id="409122at2759"/>
<dbReference type="GO" id="GO:0005576">
    <property type="term" value="C:extracellular region"/>
    <property type="evidence" value="ECO:0007669"/>
    <property type="project" value="UniProtKB-SubCell"/>
</dbReference>
<evidence type="ECO:0000256" key="13">
    <source>
        <dbReference type="ARBA" id="ARBA00023145"/>
    </source>
</evidence>
<feature type="binding site" evidence="15">
    <location>
        <position position="559"/>
    </location>
    <ligand>
        <name>Ca(2+)</name>
        <dbReference type="ChEBI" id="CHEBI:29108"/>
    </ligand>
</feature>
<evidence type="ECO:0000256" key="14">
    <source>
        <dbReference type="ARBA" id="ARBA00023180"/>
    </source>
</evidence>
<keyword evidence="11 15" id="KW-0106">Calcium</keyword>
<feature type="non-terminal residue" evidence="18">
    <location>
        <position position="1"/>
    </location>
</feature>
<feature type="domain" description="Peptidase S53" evidence="17">
    <location>
        <begin position="211"/>
        <end position="576"/>
    </location>
</feature>
<dbReference type="GO" id="GO:0004252">
    <property type="term" value="F:serine-type endopeptidase activity"/>
    <property type="evidence" value="ECO:0007669"/>
    <property type="project" value="UniProtKB-UniRule"/>
</dbReference>
<dbReference type="SUPFAM" id="SSF54897">
    <property type="entry name" value="Protease propeptides/inhibitors"/>
    <property type="match status" value="1"/>
</dbReference>
<accession>A0A179IT41</accession>
<comment type="subcellular location">
    <subcellularLocation>
        <location evidence="3">Secreted</location>
        <location evidence="3">Extracellular space</location>
    </subcellularLocation>
</comment>
<evidence type="ECO:0000256" key="16">
    <source>
        <dbReference type="SAM" id="SignalP"/>
    </source>
</evidence>
<dbReference type="Pfam" id="PF09286">
    <property type="entry name" value="Pro-kuma_activ"/>
    <property type="match status" value="1"/>
</dbReference>
<dbReference type="InterPro" id="IPR050819">
    <property type="entry name" value="Tripeptidyl-peptidase_I"/>
</dbReference>
<evidence type="ECO:0000256" key="15">
    <source>
        <dbReference type="PROSITE-ProRule" id="PRU01032"/>
    </source>
</evidence>
<dbReference type="CDD" id="cd11377">
    <property type="entry name" value="Pro-peptidase_S53"/>
    <property type="match status" value="1"/>
</dbReference>
<keyword evidence="19" id="KW-1185">Reference proteome</keyword>
<dbReference type="InterPro" id="IPR030400">
    <property type="entry name" value="Sedolisin_dom"/>
</dbReference>
<sequence length="576" mass="61117">TVAAMYASLLPLLAALAVASPANLQMTLKQSLHMVPQGWEVHSDAPANQKINMHIGLKEQNMEQLQKRLLEMSTPDYVHYGKHMTKTEIDALTAPTKDTVESVVTWLSSHGIEAGEVSNGLMPITITVSQAEKMLGTKYKVYHNAAEDKYTIRTTEYSLPQAVHSEVTMIQPTTMFSDMGMINRQLVASKKAGSKFTTTPKSKRAGCSGGSVNPACLRSLYNINYTPSSSNSLLGVCGYLHEVASQDDLSDFLQENNIGNAGDLSVELVNGGTNNGYGTIEADLDIEYTVGLSAGINNVFYSTGGSPPWKPDSGSNPNNNTNEPYLDWLNYMLAKSDLPQTVTSSYGDDEQTVPKDYADSVCNLFMKLGARGVSFMASSGDGGVSGGQPTNCQANDGSGKRKFLPTFPASCPWVTAVGGTQGTPETAAGLSSGGFSEYYSVPDYQSSATSGYLSKIGSQYSGLCNPKGRGIPDVAAQAENFQTVIAGYDQYVSGTSAASPTFAAVIALLNDYRMSQGKAPLGFLNPWLYSKAGSSLNDITSGSNPGCQTNGFSASKGWDPVTGLGSPNLGKLQKTV</sequence>
<evidence type="ECO:0000256" key="7">
    <source>
        <dbReference type="ARBA" id="ARBA00022723"/>
    </source>
</evidence>
<evidence type="ECO:0000256" key="11">
    <source>
        <dbReference type="ARBA" id="ARBA00022837"/>
    </source>
</evidence>
<evidence type="ECO:0000256" key="2">
    <source>
        <dbReference type="ARBA" id="ARBA00002451"/>
    </source>
</evidence>
<feature type="binding site" evidence="15">
    <location>
        <position position="557"/>
    </location>
    <ligand>
        <name>Ca(2+)</name>
        <dbReference type="ChEBI" id="CHEBI:29108"/>
    </ligand>
</feature>
<evidence type="ECO:0000256" key="6">
    <source>
        <dbReference type="ARBA" id="ARBA00022670"/>
    </source>
</evidence>
<comment type="function">
    <text evidence="2">Secreted tripeptidyl-peptidase which degrades proteins at acidic pHs and is involved in virulence.</text>
</comment>
<gene>
    <name evidence="18" type="ORF">LLEC1_06538</name>
</gene>
<feature type="chain" id="PRO_5008104731" description="tripeptidyl-peptidase II" evidence="16">
    <location>
        <begin position="20"/>
        <end position="576"/>
    </location>
</feature>
<dbReference type="Proteomes" id="UP000243081">
    <property type="component" value="Unassembled WGS sequence"/>
</dbReference>
<organism evidence="18 19">
    <name type="scientific">Cordyceps confragosa</name>
    <name type="common">Lecanicillium lecanii</name>
    <dbReference type="NCBI Taxonomy" id="2714763"/>
    <lineage>
        <taxon>Eukaryota</taxon>
        <taxon>Fungi</taxon>
        <taxon>Dikarya</taxon>
        <taxon>Ascomycota</taxon>
        <taxon>Pezizomycotina</taxon>
        <taxon>Sordariomycetes</taxon>
        <taxon>Hypocreomycetidae</taxon>
        <taxon>Hypocreales</taxon>
        <taxon>Cordycipitaceae</taxon>
        <taxon>Akanthomyces</taxon>
    </lineage>
</organism>
<dbReference type="PROSITE" id="PS51695">
    <property type="entry name" value="SEDOLISIN"/>
    <property type="match status" value="1"/>
</dbReference>
<evidence type="ECO:0000313" key="19">
    <source>
        <dbReference type="Proteomes" id="UP000243081"/>
    </source>
</evidence>
<keyword evidence="6 15" id="KW-0645">Protease</keyword>
<feature type="active site" description="Charge relay system" evidence="15">
    <location>
        <position position="496"/>
    </location>
</feature>
<keyword evidence="10 15" id="KW-0720">Serine protease</keyword>
<keyword evidence="14" id="KW-0325">Glycoprotein</keyword>
<dbReference type="PROSITE" id="PS00138">
    <property type="entry name" value="SUBTILASE_SER"/>
    <property type="match status" value="1"/>
</dbReference>
<dbReference type="InterPro" id="IPR036852">
    <property type="entry name" value="Peptidase_S8/S53_dom_sf"/>
</dbReference>
<feature type="active site" description="Charge relay system" evidence="15">
    <location>
        <position position="285"/>
    </location>
</feature>